<keyword evidence="3" id="KW-0503">Monooxygenase</keyword>
<dbReference type="InterPro" id="IPR029058">
    <property type="entry name" value="AB_hydrolase_fold"/>
</dbReference>
<feature type="region of interest" description="Disordered" evidence="4">
    <location>
        <begin position="134"/>
        <end position="158"/>
    </location>
</feature>
<dbReference type="AlphaFoldDB" id="A0A364VE96"/>
<evidence type="ECO:0000259" key="5">
    <source>
        <dbReference type="Pfam" id="PF12697"/>
    </source>
</evidence>
<evidence type="ECO:0000256" key="1">
    <source>
        <dbReference type="ARBA" id="ARBA00001974"/>
    </source>
</evidence>
<keyword evidence="3" id="KW-0560">Oxidoreductase</keyword>
<sequence length="896" mass="98863">MESPTGPVGSRHLRTLDLLIVGAGLSGVDMAYHVSSAFPDWRWEVHDTHAEMGGTWHTFRYPGIRSDSDMASFGFPFRPWTGSSTLGRGAEIMSYLREVAEDATMTQRLHTCSFIRNVDWRSERGMWLVTAVRTNGEPGDVPESTRPGAGSADPTARAVGQTERFWAKRVHFASGYYSHGRGHRPQFPGEGDFTGQIIHPQAWPDGLDVRGKRVVLIGSGATAVTMLPALVDFGADVTMLQRTPSYIAPLPEKDVISAFWKRLLPARWAGRAARLNHATRDEFEYLLAQHAPEVFAGELRRMQRKFISPEEIERNFTPPYKPWDQRVCKAPDGDFFRALAGSRARVVTDRIERFTRRGVEVASGREIDADIIVTATGLELQAFGGGTVSLNGVEQDPAEHVVYRGMMVAGLPNFSFTVGYINASWTLRADLVSRYMVKLWKAGHSAYTPVLPPGRFDRHLLEFDAGYIRRGVHRFPRQGDSAPWVYEQNYLAELKDLGFGDQERDMAFDDEALAQVGRARPAPCVETVDVGGPYVEPDMRSLPPCDYVRVNDRVCSTAGRPVRRGDGQGCGGDYACGGPRVRVRVREGAPGCTNTVVLIHGVGRSLDDFDDTFAVWQGKEQLVAVDLPGFGFSDPLTELSMETVSRAAWEAVDAVTTGEETYHLVGNSLGGAVVMEMAVQRPAAVGSVTLVDSAAFGTTATWLLRLVAIPLLGQTNAWAMRIRPIYGLVERVGLRRPGAVTKRRVEVTRRVVRHAARPKAFYGLVRQLGSPLSIRSDWQDDLIERFRAVVRPSEGVASDDAGARSDGLDGDGVRGDGLDAGAKIEGDSAAATPRRGIPVWVVWGEDDKVLPYSQFRTALENVQPDVATVFNHCGHMPQLEYPKEFAERLERFIRRG</sequence>
<accession>A0A364VE96</accession>
<evidence type="ECO:0000313" key="6">
    <source>
        <dbReference type="EMBL" id="RAV34963.1"/>
    </source>
</evidence>
<feature type="compositionally biased region" description="Basic and acidic residues" evidence="4">
    <location>
        <begin position="801"/>
        <end position="816"/>
    </location>
</feature>
<feature type="region of interest" description="Disordered" evidence="4">
    <location>
        <begin position="797"/>
        <end position="816"/>
    </location>
</feature>
<dbReference type="Proteomes" id="UP000251047">
    <property type="component" value="Unassembled WGS sequence"/>
</dbReference>
<dbReference type="PANTHER" id="PTHR43872:SF1">
    <property type="entry name" value="MONOOXYGENASE, PUTATIVE (AFU_ORTHOLOGUE AFUA_8G02570)-RELATED"/>
    <property type="match status" value="1"/>
</dbReference>
<dbReference type="GO" id="GO:0004497">
    <property type="term" value="F:monooxygenase activity"/>
    <property type="evidence" value="ECO:0007669"/>
    <property type="project" value="UniProtKB-KW"/>
</dbReference>
<dbReference type="Gene3D" id="3.40.50.1820">
    <property type="entry name" value="alpha/beta hydrolase"/>
    <property type="match status" value="1"/>
</dbReference>
<comment type="cofactor">
    <cofactor evidence="1">
        <name>FAD</name>
        <dbReference type="ChEBI" id="CHEBI:57692"/>
    </cofactor>
</comment>
<reference evidence="6 7" key="1">
    <citation type="journal article" date="2018" name="Syst. Appl. Microbiol.">
        <title>Corynebacterium heidelbergense sp. nov., isolated from the preen glands of Egyptian geese (Alopochen aegyptiacus).</title>
        <authorList>
            <person name="Braun M.S."/>
            <person name="Wang E."/>
            <person name="Zimmermann S."/>
            <person name="Wink M."/>
        </authorList>
    </citation>
    <scope>NUCLEOTIDE SEQUENCE [LARGE SCALE GENOMIC DNA]</scope>
    <source>
        <strain evidence="6 7">DSM 104638</strain>
    </source>
</reference>
<dbReference type="Gene3D" id="3.50.50.60">
    <property type="entry name" value="FAD/NAD(P)-binding domain"/>
    <property type="match status" value="3"/>
</dbReference>
<gene>
    <name evidence="6" type="ORF">CWC39_00435</name>
</gene>
<comment type="similarity">
    <text evidence="2">Belongs to the FAD-binding monooxygenase family.</text>
</comment>
<protein>
    <recommendedName>
        <fullName evidence="5">AB hydrolase-1 domain-containing protein</fullName>
    </recommendedName>
</protein>
<evidence type="ECO:0000256" key="3">
    <source>
        <dbReference type="ARBA" id="ARBA00023033"/>
    </source>
</evidence>
<dbReference type="PRINTS" id="PR00111">
    <property type="entry name" value="ABHYDROLASE"/>
</dbReference>
<dbReference type="PANTHER" id="PTHR43872">
    <property type="entry name" value="MONOOXYGENASE, PUTATIVE (AFU_ORTHOLOGUE AFUA_8G02570)-RELATED"/>
    <property type="match status" value="1"/>
</dbReference>
<proteinExistence type="inferred from homology"/>
<dbReference type="SUPFAM" id="SSF51905">
    <property type="entry name" value="FAD/NAD(P)-binding domain"/>
    <property type="match status" value="1"/>
</dbReference>
<dbReference type="SUPFAM" id="SSF53474">
    <property type="entry name" value="alpha/beta-Hydrolases"/>
    <property type="match status" value="1"/>
</dbReference>
<evidence type="ECO:0000256" key="4">
    <source>
        <dbReference type="SAM" id="MobiDB-lite"/>
    </source>
</evidence>
<feature type="domain" description="AB hydrolase-1" evidence="5">
    <location>
        <begin position="596"/>
        <end position="887"/>
    </location>
</feature>
<dbReference type="OrthoDB" id="5168853at2"/>
<dbReference type="InterPro" id="IPR051820">
    <property type="entry name" value="FAD-binding_MO"/>
</dbReference>
<dbReference type="InterPro" id="IPR036188">
    <property type="entry name" value="FAD/NAD-bd_sf"/>
</dbReference>
<dbReference type="InterPro" id="IPR000073">
    <property type="entry name" value="AB_hydrolase_1"/>
</dbReference>
<evidence type="ECO:0000256" key="2">
    <source>
        <dbReference type="ARBA" id="ARBA00010139"/>
    </source>
</evidence>
<dbReference type="Pfam" id="PF12697">
    <property type="entry name" value="Abhydrolase_6"/>
    <property type="match status" value="1"/>
</dbReference>
<dbReference type="EMBL" id="PHQP01000002">
    <property type="protein sequence ID" value="RAV34963.1"/>
    <property type="molecule type" value="Genomic_DNA"/>
</dbReference>
<name>A0A364VE96_9CORY</name>
<comment type="caution">
    <text evidence="6">The sequence shown here is derived from an EMBL/GenBank/DDBJ whole genome shotgun (WGS) entry which is preliminary data.</text>
</comment>
<evidence type="ECO:0000313" key="7">
    <source>
        <dbReference type="Proteomes" id="UP000251047"/>
    </source>
</evidence>
<dbReference type="PRINTS" id="PR00411">
    <property type="entry name" value="PNDRDTASEI"/>
</dbReference>
<organism evidence="6 7">
    <name type="scientific">Corynebacterium heidelbergense</name>
    <dbReference type="NCBI Taxonomy" id="2055947"/>
    <lineage>
        <taxon>Bacteria</taxon>
        <taxon>Bacillati</taxon>
        <taxon>Actinomycetota</taxon>
        <taxon>Actinomycetes</taxon>
        <taxon>Mycobacteriales</taxon>
        <taxon>Corynebacteriaceae</taxon>
        <taxon>Corynebacterium</taxon>
    </lineage>
</organism>